<dbReference type="InterPro" id="IPR047335">
    <property type="entry name" value="RUFY1-3"/>
</dbReference>
<evidence type="ECO:0000256" key="2">
    <source>
        <dbReference type="ARBA" id="ARBA00022771"/>
    </source>
</evidence>
<sequence>MFSSSGFSLVSAFSDDGQRLTRSQKIHRENERTNLLTITRLVLRAFLEHTMADNNRILECDTQQISDLIMMLEKVLWHGFKAPGQKALIVLRSPDAEMWTAISRIARSDAAMLETVTCVDQIESLLTPISRIRAFIRLAMMQKKLFDFFTIIANSPLLKTYYEAWALLRQEEIVQLTGALLGLSVVDCNLVLEHDHLQDQPLSVDLSLYIRIPTVPTEGGDTVTANGSLERSYNKEKKLLLDQNNYLEERNRQLQCNIDNLKRKLSALENGNETAAVTVEKELVSFKNIEHIENNHPSSSKEKEWEVERERLLGQIVEREDSLRIVQQQLIDTKKINSDLYDKLKLADDKWRRLERDIARIREQYINETESLKKTISNLEVSNAILQENAQKKTANDEVMRTELEKKYGQHAELVGALQEKQNALAEAESELVVLRRRVSSMEKELKEMPFLKEELRELQEKYDCVSERAEESERALEEIGGHLSESKLRMLELAEELLPLSDAHWAKDSDVSQCTACSDKFSISKRKHHCRMCGSIFCAACSEGRIKLPSNSKPARVCDQCFNLLKNRQLGDA</sequence>
<dbReference type="SMART" id="SM00593">
    <property type="entry name" value="RUN"/>
    <property type="match status" value="1"/>
</dbReference>
<keyword evidence="3" id="KW-0862">Zinc</keyword>
<dbReference type="InterPro" id="IPR017455">
    <property type="entry name" value="Znf_FYVE-rel"/>
</dbReference>
<dbReference type="CDD" id="cd15721">
    <property type="entry name" value="FYVE_RUFY1_like"/>
    <property type="match status" value="1"/>
</dbReference>
<keyword evidence="1" id="KW-0479">Metal-binding</keyword>
<dbReference type="Gene3D" id="3.30.40.10">
    <property type="entry name" value="Zinc/RING finger domain, C3HC4 (zinc finger)"/>
    <property type="match status" value="1"/>
</dbReference>
<evidence type="ECO:0000313" key="9">
    <source>
        <dbReference type="EMBL" id="KAK6751964.1"/>
    </source>
</evidence>
<evidence type="ECO:0000256" key="3">
    <source>
        <dbReference type="ARBA" id="ARBA00022833"/>
    </source>
</evidence>
<evidence type="ECO:0000256" key="4">
    <source>
        <dbReference type="ARBA" id="ARBA00023054"/>
    </source>
</evidence>
<evidence type="ECO:0000256" key="1">
    <source>
        <dbReference type="ARBA" id="ARBA00022723"/>
    </source>
</evidence>
<dbReference type="PROSITE" id="PS50178">
    <property type="entry name" value="ZF_FYVE"/>
    <property type="match status" value="1"/>
</dbReference>
<evidence type="ECO:0008006" key="11">
    <source>
        <dbReference type="Google" id="ProtNLM"/>
    </source>
</evidence>
<dbReference type="InterPro" id="IPR011011">
    <property type="entry name" value="Znf_FYVE_PHD"/>
</dbReference>
<keyword evidence="2 5" id="KW-0863">Zinc-finger</keyword>
<dbReference type="SUPFAM" id="SSF140741">
    <property type="entry name" value="RUN domain-like"/>
    <property type="match status" value="1"/>
</dbReference>
<dbReference type="InterPro" id="IPR000306">
    <property type="entry name" value="Znf_FYVE"/>
</dbReference>
<dbReference type="EMBL" id="JAVFWL010000004">
    <property type="protein sequence ID" value="KAK6751964.1"/>
    <property type="molecule type" value="Genomic_DNA"/>
</dbReference>
<feature type="domain" description="FYVE-type" evidence="7">
    <location>
        <begin position="509"/>
        <end position="567"/>
    </location>
</feature>
<evidence type="ECO:0000313" key="10">
    <source>
        <dbReference type="Proteomes" id="UP001303046"/>
    </source>
</evidence>
<evidence type="ECO:0000259" key="8">
    <source>
        <dbReference type="PROSITE" id="PS50826"/>
    </source>
</evidence>
<feature type="coiled-coil region" evidence="6">
    <location>
        <begin position="237"/>
        <end position="278"/>
    </location>
</feature>
<dbReference type="Proteomes" id="UP001303046">
    <property type="component" value="Unassembled WGS sequence"/>
</dbReference>
<dbReference type="InterPro" id="IPR013083">
    <property type="entry name" value="Znf_RING/FYVE/PHD"/>
</dbReference>
<dbReference type="SUPFAM" id="SSF57997">
    <property type="entry name" value="Tropomyosin"/>
    <property type="match status" value="1"/>
</dbReference>
<comment type="caution">
    <text evidence="9">The sequence shown here is derived from an EMBL/GenBank/DDBJ whole genome shotgun (WGS) entry which is preliminary data.</text>
</comment>
<dbReference type="PANTHER" id="PTHR45956">
    <property type="entry name" value="RUN AND FYVE DOMAIN-CONTAINING PROTEIN 2-LIKE PROTEIN"/>
    <property type="match status" value="1"/>
</dbReference>
<evidence type="ECO:0000259" key="7">
    <source>
        <dbReference type="PROSITE" id="PS50178"/>
    </source>
</evidence>
<dbReference type="SUPFAM" id="SSF57903">
    <property type="entry name" value="FYVE/PHD zinc finger"/>
    <property type="match status" value="1"/>
</dbReference>
<dbReference type="InterPro" id="IPR004012">
    <property type="entry name" value="Run_dom"/>
</dbReference>
<dbReference type="InterPro" id="IPR037213">
    <property type="entry name" value="Run_dom_sf"/>
</dbReference>
<evidence type="ECO:0000256" key="6">
    <source>
        <dbReference type="SAM" id="Coils"/>
    </source>
</evidence>
<keyword evidence="4 6" id="KW-0175">Coiled coil</keyword>
<reference evidence="9 10" key="1">
    <citation type="submission" date="2023-08" db="EMBL/GenBank/DDBJ databases">
        <title>A Necator americanus chromosomal reference genome.</title>
        <authorList>
            <person name="Ilik V."/>
            <person name="Petrzelkova K.J."/>
            <person name="Pardy F."/>
            <person name="Fuh T."/>
            <person name="Niatou-Singa F.S."/>
            <person name="Gouil Q."/>
            <person name="Baker L."/>
            <person name="Ritchie M.E."/>
            <person name="Jex A.R."/>
            <person name="Gazzola D."/>
            <person name="Li H."/>
            <person name="Toshio Fujiwara R."/>
            <person name="Zhan B."/>
            <person name="Aroian R.V."/>
            <person name="Pafco B."/>
            <person name="Schwarz E.M."/>
        </authorList>
    </citation>
    <scope>NUCLEOTIDE SEQUENCE [LARGE SCALE GENOMIC DNA]</scope>
    <source>
        <strain evidence="9 10">Aroian</strain>
        <tissue evidence="9">Whole animal</tissue>
    </source>
</reference>
<dbReference type="PROSITE" id="PS50826">
    <property type="entry name" value="RUN"/>
    <property type="match status" value="1"/>
</dbReference>
<organism evidence="9 10">
    <name type="scientific">Necator americanus</name>
    <name type="common">Human hookworm</name>
    <dbReference type="NCBI Taxonomy" id="51031"/>
    <lineage>
        <taxon>Eukaryota</taxon>
        <taxon>Metazoa</taxon>
        <taxon>Ecdysozoa</taxon>
        <taxon>Nematoda</taxon>
        <taxon>Chromadorea</taxon>
        <taxon>Rhabditida</taxon>
        <taxon>Rhabditina</taxon>
        <taxon>Rhabditomorpha</taxon>
        <taxon>Strongyloidea</taxon>
        <taxon>Ancylostomatidae</taxon>
        <taxon>Bunostominae</taxon>
        <taxon>Necator</taxon>
    </lineage>
</organism>
<dbReference type="Pfam" id="PF02759">
    <property type="entry name" value="RUN"/>
    <property type="match status" value="1"/>
</dbReference>
<dbReference type="CDD" id="cd17681">
    <property type="entry name" value="RUN_RUFY1_like"/>
    <property type="match status" value="1"/>
</dbReference>
<feature type="domain" description="RUN" evidence="8">
    <location>
        <begin position="59"/>
        <end position="195"/>
    </location>
</feature>
<dbReference type="SMART" id="SM00064">
    <property type="entry name" value="FYVE"/>
    <property type="match status" value="1"/>
</dbReference>
<evidence type="ECO:0000256" key="5">
    <source>
        <dbReference type="PROSITE-ProRule" id="PRU00091"/>
    </source>
</evidence>
<gene>
    <name evidence="9" type="primary">Necator_chrIV.g16700</name>
    <name evidence="9" type="ORF">RB195_003403</name>
</gene>
<name>A0ABR1DNG0_NECAM</name>
<feature type="coiled-coil region" evidence="6">
    <location>
        <begin position="344"/>
        <end position="476"/>
    </location>
</feature>
<keyword evidence="10" id="KW-1185">Reference proteome</keyword>
<protein>
    <recommendedName>
        <fullName evidence="11">FYVE zinc finger</fullName>
    </recommendedName>
</protein>
<dbReference type="Gene3D" id="1.20.58.900">
    <property type="match status" value="1"/>
</dbReference>
<dbReference type="PANTHER" id="PTHR45956:SF6">
    <property type="entry name" value="RUN DOMAIN-CONTAINING PROTEIN"/>
    <property type="match status" value="1"/>
</dbReference>
<proteinExistence type="predicted"/>
<accession>A0ABR1DNG0</accession>
<dbReference type="Pfam" id="PF01363">
    <property type="entry name" value="FYVE"/>
    <property type="match status" value="1"/>
</dbReference>